<evidence type="ECO:0000313" key="1">
    <source>
        <dbReference type="EMBL" id="CEE98626.1"/>
    </source>
</evidence>
<comment type="caution">
    <text evidence="1">The sequence shown here is derived from an EMBL/GenBank/DDBJ whole genome shotgun (WGS) entry which is preliminary data.</text>
</comment>
<gene>
    <name evidence="1" type="ORF">BLIC_c00408</name>
</gene>
<protein>
    <recommendedName>
        <fullName evidence="3">CheW-like domain-containing protein</fullName>
    </recommendedName>
</protein>
<dbReference type="Proteomes" id="UP000043107">
    <property type="component" value="Unassembled WGS sequence"/>
</dbReference>
<accession>A0ABM9R282</accession>
<name>A0ABM9R282_BIFLI</name>
<organism evidence="1 2">
    <name type="scientific">Bifidobacterium longum subsp. infantis</name>
    <dbReference type="NCBI Taxonomy" id="1682"/>
    <lineage>
        <taxon>Bacteria</taxon>
        <taxon>Bacillati</taxon>
        <taxon>Actinomycetota</taxon>
        <taxon>Actinomycetes</taxon>
        <taxon>Bifidobacteriales</taxon>
        <taxon>Bifidobacteriaceae</taxon>
        <taxon>Bifidobacterium</taxon>
    </lineage>
</organism>
<reference evidence="1 2" key="1">
    <citation type="submission" date="2014-09" db="EMBL/GenBank/DDBJ databases">
        <authorList>
            <person name="Bertelli C."/>
        </authorList>
    </citation>
    <scope>NUCLEOTIDE SEQUENCE [LARGE SCALE GENOMIC DNA]</scope>
    <source>
        <strain evidence="1 2">BIC1401111250</strain>
    </source>
</reference>
<sequence length="232" mass="25686">MPTVEEQSRARHPIIHEVVDLTTELVKQDGRIPFPLADIGVVKAMTLHLLPATRAVARHQGEDIQEEPVDAVRAEAVDDVVEVIDEIGPVIAVQTQRIVEVRLWNRRASVYYIVLGVPGKPLGMVERAVPVPAHARVDGDADAALVAGVYLLKQEIPVRQVRMHELGMALRGIEQVAVMVTGETGYRVYVRTMQTFREFLGVEIVGDMLNVRTGMKIQINLAIWETSCGGHH</sequence>
<evidence type="ECO:0000313" key="2">
    <source>
        <dbReference type="Proteomes" id="UP000043107"/>
    </source>
</evidence>
<dbReference type="EMBL" id="CCWP01000009">
    <property type="protein sequence ID" value="CEE98626.1"/>
    <property type="molecule type" value="Genomic_DNA"/>
</dbReference>
<evidence type="ECO:0008006" key="3">
    <source>
        <dbReference type="Google" id="ProtNLM"/>
    </source>
</evidence>
<keyword evidence="2" id="KW-1185">Reference proteome</keyword>
<proteinExistence type="predicted"/>